<evidence type="ECO:0000256" key="1">
    <source>
        <dbReference type="ARBA" id="ARBA00009108"/>
    </source>
</evidence>
<keyword evidence="2" id="KW-0812">Transmembrane</keyword>
<dbReference type="EMBL" id="VDUX01000001">
    <property type="protein sequence ID" value="TXL63052.1"/>
    <property type="molecule type" value="Genomic_DNA"/>
</dbReference>
<evidence type="ECO:0000313" key="3">
    <source>
        <dbReference type="EMBL" id="TXL63052.1"/>
    </source>
</evidence>
<comment type="similarity">
    <text evidence="1">Belongs to the UPF0749 family.</text>
</comment>
<protein>
    <submittedName>
        <fullName evidence="3">DUF881 domain-containing protein</fullName>
    </submittedName>
</protein>
<proteinExistence type="inferred from homology"/>
<dbReference type="InterPro" id="IPR010273">
    <property type="entry name" value="DUF881"/>
</dbReference>
<comment type="caution">
    <text evidence="3">The sequence shown here is derived from an EMBL/GenBank/DDBJ whole genome shotgun (WGS) entry which is preliminary data.</text>
</comment>
<sequence>MTHPAGAVREATSLLGQIADTALDDDYYVFRGSDAPRTRWDGAWVAVLIVLFAIIMTAAAVQTREDRPATELERRTLAQDIEARRQVLESRQSTASELRDEVESLRASAARVDPRTEDLRLVAADVPAEGPGIVATASGSPDDVVGGRISDNDLQLLVNGLWYAGAEAIAVNGNRLGSLSSIRTAGDAITVNFRSIGPPYTVIALGDPDTLTERFSENQGGAYWEARAKSSGLRLSMTPSSEVSVPAVPAGRLDLKHATALEVDR</sequence>
<organism evidence="3 4">
    <name type="scientific">Aeromicrobium terrae</name>
    <dbReference type="NCBI Taxonomy" id="2498846"/>
    <lineage>
        <taxon>Bacteria</taxon>
        <taxon>Bacillati</taxon>
        <taxon>Actinomycetota</taxon>
        <taxon>Actinomycetes</taxon>
        <taxon>Propionibacteriales</taxon>
        <taxon>Nocardioidaceae</taxon>
        <taxon>Aeromicrobium</taxon>
    </lineage>
</organism>
<dbReference type="GO" id="GO:0005886">
    <property type="term" value="C:plasma membrane"/>
    <property type="evidence" value="ECO:0007669"/>
    <property type="project" value="TreeGrafter"/>
</dbReference>
<dbReference type="PANTHER" id="PTHR37313">
    <property type="entry name" value="UPF0749 PROTEIN RV1825"/>
    <property type="match status" value="1"/>
</dbReference>
<gene>
    <name evidence="3" type="ORF">FHP06_02130</name>
</gene>
<dbReference type="Pfam" id="PF05949">
    <property type="entry name" value="DUF881"/>
    <property type="match status" value="1"/>
</dbReference>
<feature type="transmembrane region" description="Helical" evidence="2">
    <location>
        <begin position="42"/>
        <end position="61"/>
    </location>
</feature>
<evidence type="ECO:0000313" key="4">
    <source>
        <dbReference type="Proteomes" id="UP000321571"/>
    </source>
</evidence>
<dbReference type="RefSeq" id="WP_147683313.1">
    <property type="nucleotide sequence ID" value="NZ_VDUX01000001.1"/>
</dbReference>
<dbReference type="PANTHER" id="PTHR37313:SF1">
    <property type="entry name" value="UPF0749 PROTEIN RV1823"/>
    <property type="match status" value="1"/>
</dbReference>
<keyword evidence="2" id="KW-1133">Transmembrane helix</keyword>
<reference evidence="3 4" key="1">
    <citation type="submission" date="2019-06" db="EMBL/GenBank/DDBJ databases">
        <title>Aeromicrobium sp. nov., isolated from a maize field.</title>
        <authorList>
            <person name="Lin S.-Y."/>
            <person name="Tsai C.-F."/>
            <person name="Young C.-C."/>
        </authorList>
    </citation>
    <scope>NUCLEOTIDE SEQUENCE [LARGE SCALE GENOMIC DNA]</scope>
    <source>
        <strain evidence="3 4">CC-CFT486</strain>
    </source>
</reference>
<dbReference type="Gene3D" id="3.30.70.1880">
    <property type="entry name" value="Protein of unknown function DUF881"/>
    <property type="match status" value="1"/>
</dbReference>
<dbReference type="AlphaFoldDB" id="A0A5C8NP23"/>
<keyword evidence="2" id="KW-0472">Membrane</keyword>
<dbReference type="OrthoDB" id="3218134at2"/>
<name>A0A5C8NP23_9ACTN</name>
<keyword evidence="4" id="KW-1185">Reference proteome</keyword>
<accession>A0A5C8NP23</accession>
<dbReference type="Proteomes" id="UP000321571">
    <property type="component" value="Unassembled WGS sequence"/>
</dbReference>
<evidence type="ECO:0000256" key="2">
    <source>
        <dbReference type="SAM" id="Phobius"/>
    </source>
</evidence>